<keyword evidence="5" id="KW-0547">Nucleotide-binding</keyword>
<feature type="compositionally biased region" description="Polar residues" evidence="10">
    <location>
        <begin position="881"/>
        <end position="909"/>
    </location>
</feature>
<dbReference type="InterPro" id="IPR041569">
    <property type="entry name" value="AAA_lid_3"/>
</dbReference>
<evidence type="ECO:0000256" key="4">
    <source>
        <dbReference type="ARBA" id="ARBA00022454"/>
    </source>
</evidence>
<dbReference type="GO" id="GO:0003682">
    <property type="term" value="F:chromatin binding"/>
    <property type="evidence" value="ECO:0007669"/>
    <property type="project" value="TreeGrafter"/>
</dbReference>
<keyword evidence="9" id="KW-0539">Nucleus</keyword>
<keyword evidence="4" id="KW-0158">Chromosome</keyword>
<evidence type="ECO:0000256" key="6">
    <source>
        <dbReference type="ARBA" id="ARBA00022801"/>
    </source>
</evidence>
<dbReference type="InterPro" id="IPR003960">
    <property type="entry name" value="ATPase_AAA_CS"/>
</dbReference>
<feature type="non-terminal residue" evidence="12">
    <location>
        <position position="1066"/>
    </location>
</feature>
<dbReference type="PANTHER" id="PTHR23069">
    <property type="entry name" value="AAA DOMAIN-CONTAINING"/>
    <property type="match status" value="1"/>
</dbReference>
<evidence type="ECO:0000256" key="3">
    <source>
        <dbReference type="ARBA" id="ARBA00006914"/>
    </source>
</evidence>
<dbReference type="EMBL" id="LN891224">
    <property type="protein sequence ID" value="CUS07282.1"/>
    <property type="molecule type" value="Genomic_DNA"/>
</dbReference>
<feature type="compositionally biased region" description="Polar residues" evidence="10">
    <location>
        <begin position="782"/>
        <end position="806"/>
    </location>
</feature>
<dbReference type="PROSITE" id="PS00674">
    <property type="entry name" value="AAA"/>
    <property type="match status" value="1"/>
</dbReference>
<feature type="region of interest" description="Disordered" evidence="10">
    <location>
        <begin position="691"/>
        <end position="751"/>
    </location>
</feature>
<evidence type="ECO:0000256" key="8">
    <source>
        <dbReference type="ARBA" id="ARBA00023117"/>
    </source>
</evidence>
<dbReference type="Pfam" id="PF17862">
    <property type="entry name" value="AAA_lid_3"/>
    <property type="match status" value="1"/>
</dbReference>
<dbReference type="PANTHER" id="PTHR23069:SF0">
    <property type="entry name" value="TAT-BINDING HOMOLOG 7"/>
    <property type="match status" value="1"/>
</dbReference>
<dbReference type="AlphaFoldDB" id="A0A292PIJ2"/>
<dbReference type="GO" id="GO:0006337">
    <property type="term" value="P:nucleosome disassembly"/>
    <property type="evidence" value="ECO:0007669"/>
    <property type="project" value="TreeGrafter"/>
</dbReference>
<keyword evidence="13" id="KW-1185">Reference proteome</keyword>
<feature type="compositionally biased region" description="Low complexity" evidence="10">
    <location>
        <begin position="948"/>
        <end position="958"/>
    </location>
</feature>
<feature type="region of interest" description="Disordered" evidence="10">
    <location>
        <begin position="488"/>
        <end position="525"/>
    </location>
</feature>
<dbReference type="Gene3D" id="3.40.50.300">
    <property type="entry name" value="P-loop containing nucleotide triphosphate hydrolases"/>
    <property type="match status" value="2"/>
</dbReference>
<dbReference type="GO" id="GO:0042393">
    <property type="term" value="F:histone binding"/>
    <property type="evidence" value="ECO:0007669"/>
    <property type="project" value="UniProtKB-ARBA"/>
</dbReference>
<dbReference type="GO" id="GO:0005524">
    <property type="term" value="F:ATP binding"/>
    <property type="evidence" value="ECO:0007669"/>
    <property type="project" value="UniProtKB-KW"/>
</dbReference>
<evidence type="ECO:0000259" key="11">
    <source>
        <dbReference type="SMART" id="SM00382"/>
    </source>
</evidence>
<dbReference type="Pfam" id="PF00004">
    <property type="entry name" value="AAA"/>
    <property type="match status" value="2"/>
</dbReference>
<evidence type="ECO:0000256" key="7">
    <source>
        <dbReference type="ARBA" id="ARBA00022840"/>
    </source>
</evidence>
<proteinExistence type="inferred from homology"/>
<comment type="subcellular location">
    <subcellularLocation>
        <location evidence="2">Chromosome</location>
    </subcellularLocation>
    <subcellularLocation>
        <location evidence="1">Nucleus</location>
    </subcellularLocation>
</comment>
<name>A0A292PIJ2_9PEZI</name>
<dbReference type="InterPro" id="IPR045199">
    <property type="entry name" value="ATAD2-like"/>
</dbReference>
<evidence type="ECO:0000313" key="13">
    <source>
        <dbReference type="Proteomes" id="UP001412239"/>
    </source>
</evidence>
<accession>A0A292PIJ2</accession>
<dbReference type="GO" id="GO:0005634">
    <property type="term" value="C:nucleus"/>
    <property type="evidence" value="ECO:0007669"/>
    <property type="project" value="UniProtKB-SubCell"/>
</dbReference>
<evidence type="ECO:0000313" key="12">
    <source>
        <dbReference type="EMBL" id="CUS07282.1"/>
    </source>
</evidence>
<organism evidence="12 13">
    <name type="scientific">Tuber aestivum</name>
    <name type="common">summer truffle</name>
    <dbReference type="NCBI Taxonomy" id="59557"/>
    <lineage>
        <taxon>Eukaryota</taxon>
        <taxon>Fungi</taxon>
        <taxon>Dikarya</taxon>
        <taxon>Ascomycota</taxon>
        <taxon>Pezizomycotina</taxon>
        <taxon>Pezizomycetes</taxon>
        <taxon>Pezizales</taxon>
        <taxon>Tuberaceae</taxon>
        <taxon>Tuber</taxon>
    </lineage>
</organism>
<dbReference type="InterPro" id="IPR036427">
    <property type="entry name" value="Bromodomain-like_sf"/>
</dbReference>
<dbReference type="FunFam" id="3.40.50.300:FF:001218">
    <property type="entry name" value="AAA family ATPase, putative"/>
    <property type="match status" value="1"/>
</dbReference>
<keyword evidence="6" id="KW-0378">Hydrolase</keyword>
<dbReference type="FunFam" id="3.40.50.300:FF:000061">
    <property type="entry name" value="ATPase family, AAA domain-containing 2"/>
    <property type="match status" value="1"/>
</dbReference>
<protein>
    <recommendedName>
        <fullName evidence="11">AAA+ ATPase domain-containing protein</fullName>
    </recommendedName>
</protein>
<dbReference type="FunFam" id="1.10.8.60:FF:000016">
    <property type="entry name" value="ATPase family AAA domain-containing protein 2B"/>
    <property type="match status" value="1"/>
</dbReference>
<feature type="domain" description="AAA+ ATPase" evidence="11">
    <location>
        <begin position="332"/>
        <end position="468"/>
    </location>
</feature>
<dbReference type="CDD" id="cd00009">
    <property type="entry name" value="AAA"/>
    <property type="match status" value="1"/>
</dbReference>
<comment type="similarity">
    <text evidence="3">Belongs to the AAA ATPase family.</text>
</comment>
<dbReference type="GO" id="GO:0006334">
    <property type="term" value="P:nucleosome assembly"/>
    <property type="evidence" value="ECO:0007669"/>
    <property type="project" value="TreeGrafter"/>
</dbReference>
<dbReference type="GO" id="GO:0140674">
    <property type="term" value="F:ATP-dependent histone chaperone activity"/>
    <property type="evidence" value="ECO:0007669"/>
    <property type="project" value="UniProtKB-ARBA"/>
</dbReference>
<dbReference type="Gene3D" id="1.10.8.60">
    <property type="match status" value="1"/>
</dbReference>
<feature type="compositionally biased region" description="Polar residues" evidence="10">
    <location>
        <begin position="926"/>
        <end position="935"/>
    </location>
</feature>
<sequence>MVQLPLTYPELFLAKKITPPRGVLFHGPPGTGKTLMARALAASCSTETRKVTFYMRKGADCLSKWVGEAERQLRLLFEEAKNNQPSIIFFDEIDGKTSLIHFIQYEVNSSSKQDQIHASIVSTMLALMDGMDGRGQVVVIGATNRPDAVDPALRRPGRFDREFYFPLPSVDARKSILDIHTRGWSPALPEALKEGLALQTKGYGGADLRSLCTEAALNAVQRTYPQIYMTSDKLALDPTSIHVTARDFMLAMKKVVPSSQRSSSSGTDPLPPFVEPLLIGPLEQLKKCMEGILPERKRLTVLEEAMYEDDQDSDGGFSRENMMQDFDQARVFRPRMLIHGASGMGQQYLAAALLNYFEKLHVQAFDLATLVGDSARSVETAIVQLFVEVKRHKPSIVFIPDVDTWYSSIGQQGLITFKSLLRSIPANDPVLVLGVTNSDLEDLDPTLLHDLFGFSKRDRFRIPMPNEEARRKYFDRLISYIQKAPTEFPPDPSTRRKRELPVLPVVPPPPPRAMTKEERKAQEAKDKQIKNWLKMRLFYAIDTVRSKLRRFKKPILEYEVIKHLFEEPEAISDLTAQGPAANYQLLLPKDIHSPPKVIDTTTGKSFYNMDMDVIEERVSNGYYCSAKQFLRDVEYIRDDWMELGHKEHRMKANELLTHLEVIATDIEGMDQAMAAQCAELWARERKKMEERAEKAERQKRAEGEARLEAEKTRASLDRQSLPAEHQIQDGSDKPQEKQTTPTHTAGNGGDVGITVSASAVISTTFPPSNGVGGYSHISSSMEVQASQVSQNDDLTNTGTGASSRQGSPAALHSPPSQHTQSSEHASAFQTAISSIPANPSQPLAAATAADGIPQMTSQPGAALGVTPVTGFSAIMNYASTTTSGKRTSDGTAGLNSQPFSNPYSNSNGTPRPMNPPLFHNFGGISTGDSQLPDTQGTPLLLLSIISSDSAPSQTSTAPHSQPSSQPHLHNPPHPAPPFFALPPLQTTKTCDPALLANLHNRLVTETGRYTVEQLEQVSSACMSKVWEMRVCWNRNEIIREVGEVFEEVDSDVREGGGVGDGSFGSA</sequence>
<dbReference type="GO" id="GO:0016887">
    <property type="term" value="F:ATP hydrolysis activity"/>
    <property type="evidence" value="ECO:0007669"/>
    <property type="project" value="InterPro"/>
</dbReference>
<feature type="region of interest" description="Disordered" evidence="10">
    <location>
        <begin position="948"/>
        <end position="978"/>
    </location>
</feature>
<evidence type="ECO:0000256" key="9">
    <source>
        <dbReference type="ARBA" id="ARBA00023242"/>
    </source>
</evidence>
<evidence type="ECO:0000256" key="10">
    <source>
        <dbReference type="SAM" id="MobiDB-lite"/>
    </source>
</evidence>
<evidence type="ECO:0000256" key="2">
    <source>
        <dbReference type="ARBA" id="ARBA00004286"/>
    </source>
</evidence>
<feature type="compositionally biased region" description="Pro residues" evidence="10">
    <location>
        <begin position="969"/>
        <end position="978"/>
    </location>
</feature>
<dbReference type="GO" id="GO:0000785">
    <property type="term" value="C:chromatin"/>
    <property type="evidence" value="ECO:0007669"/>
    <property type="project" value="UniProtKB-ARBA"/>
</dbReference>
<keyword evidence="8" id="KW-0103">Bromodomain</keyword>
<dbReference type="PRINTS" id="PR00830">
    <property type="entry name" value="ENDOLAPTASE"/>
</dbReference>
<feature type="compositionally biased region" description="Basic and acidic residues" evidence="10">
    <location>
        <begin position="514"/>
        <end position="525"/>
    </location>
</feature>
<dbReference type="GO" id="GO:0045815">
    <property type="term" value="P:transcription initiation-coupled chromatin remodeling"/>
    <property type="evidence" value="ECO:0007669"/>
    <property type="project" value="TreeGrafter"/>
</dbReference>
<reference evidence="12" key="1">
    <citation type="submission" date="2015-10" db="EMBL/GenBank/DDBJ databases">
        <authorList>
            <person name="Regsiter A."/>
            <person name="william w."/>
        </authorList>
    </citation>
    <scope>NUCLEOTIDE SEQUENCE</scope>
    <source>
        <strain evidence="12">Montdore</strain>
    </source>
</reference>
<dbReference type="SMART" id="SM00382">
    <property type="entry name" value="AAA"/>
    <property type="match status" value="2"/>
</dbReference>
<dbReference type="SUPFAM" id="SSF47370">
    <property type="entry name" value="Bromodomain"/>
    <property type="match status" value="1"/>
</dbReference>
<gene>
    <name evidence="12" type="ORF">GSTUAT00008634001</name>
</gene>
<keyword evidence="7" id="KW-0067">ATP-binding</keyword>
<dbReference type="InterPro" id="IPR003959">
    <property type="entry name" value="ATPase_AAA_core"/>
</dbReference>
<dbReference type="InterPro" id="IPR027417">
    <property type="entry name" value="P-loop_NTPase"/>
</dbReference>
<feature type="region of interest" description="Disordered" evidence="10">
    <location>
        <begin position="782"/>
        <end position="828"/>
    </location>
</feature>
<feature type="compositionally biased region" description="Basic and acidic residues" evidence="10">
    <location>
        <begin position="691"/>
        <end position="716"/>
    </location>
</feature>
<feature type="compositionally biased region" description="Polar residues" evidence="10">
    <location>
        <begin position="814"/>
        <end position="828"/>
    </location>
</feature>
<dbReference type="Proteomes" id="UP001412239">
    <property type="component" value="Unassembled WGS sequence"/>
</dbReference>
<feature type="compositionally biased region" description="Basic and acidic residues" evidence="10">
    <location>
        <begin position="726"/>
        <end position="736"/>
    </location>
</feature>
<evidence type="ECO:0000256" key="5">
    <source>
        <dbReference type="ARBA" id="ARBA00022741"/>
    </source>
</evidence>
<evidence type="ECO:0000256" key="1">
    <source>
        <dbReference type="ARBA" id="ARBA00004123"/>
    </source>
</evidence>
<dbReference type="SUPFAM" id="SSF52540">
    <property type="entry name" value="P-loop containing nucleoside triphosphate hydrolases"/>
    <property type="match status" value="2"/>
</dbReference>
<dbReference type="InterPro" id="IPR003593">
    <property type="entry name" value="AAA+_ATPase"/>
</dbReference>
<feature type="region of interest" description="Disordered" evidence="10">
    <location>
        <begin position="881"/>
        <end position="935"/>
    </location>
</feature>
<feature type="domain" description="AAA+ ATPase" evidence="11">
    <location>
        <begin position="19"/>
        <end position="169"/>
    </location>
</feature>